<accession>A0A811Q6L6</accession>
<keyword evidence="1" id="KW-0812">Transmembrane</keyword>
<dbReference type="EMBL" id="CAJGYO010000009">
    <property type="protein sequence ID" value="CAD6252869.1"/>
    <property type="molecule type" value="Genomic_DNA"/>
</dbReference>
<keyword evidence="1" id="KW-1133">Transmembrane helix</keyword>
<dbReference type="PANTHER" id="PTHR31549:SF32">
    <property type="match status" value="1"/>
</dbReference>
<keyword evidence="1" id="KW-0472">Membrane</keyword>
<dbReference type="PANTHER" id="PTHR31549">
    <property type="entry name" value="PROTEIN, PUTATIVE (DUF247)-RELATED-RELATED"/>
    <property type="match status" value="1"/>
</dbReference>
<dbReference type="OrthoDB" id="676317at2759"/>
<keyword evidence="3" id="KW-1185">Reference proteome</keyword>
<dbReference type="InterPro" id="IPR004158">
    <property type="entry name" value="DUF247_pln"/>
</dbReference>
<dbReference type="Pfam" id="PF03140">
    <property type="entry name" value="DUF247"/>
    <property type="match status" value="1"/>
</dbReference>
<evidence type="ECO:0000256" key="1">
    <source>
        <dbReference type="SAM" id="Phobius"/>
    </source>
</evidence>
<name>A0A811Q6L6_9POAL</name>
<sequence>MAGARVVAAWLGGTCSSLVPMADLSRSTDASQPWIESWKWKRIEANGAIGTSPSEEPRRPLREGGAASAVLFINLACRLSDRMLLAASYIVLRAFSLVVGASSAYMESTSTPAWAGPYELQLAMNWTAEEAPADDAQEVWAPAVGHPLQYASIADIFGSSCSLQPYVVPASSYSSGGQQQLVEYNYYAAAAQHHDPDPMETYMNSPKKLFQERQKEFKDDAKLMKTKMHRYPPSIQALGDWCTVPKVVAIGPYYHRRDHLQKAEKMKHVAAQYCIQLYNRVNNDNPGLSVRDLYVEVVSVAAKIDARGLYDKDVMAGIGYEDDFLPMMFYDACFLVIYTLRKSGTGLDQDLSDFFESNDNDIAHDIMLLENQIPLQVMSAVMNMCTSEPLERMKRFIAMWRGDGFLQDRVDRELPGDWDQDYYDKAPHLLGLLRFYAVGKRSRETKVTRSDFEKMESITISAGAIELAEMGIFLTANETTELPYMGIARKWIIFAELSMAPLSLNDARASWLVNMAALELCTTPNFLMARRNLKTLLSALYLLLLCMLMHREEDVHELRTKGILQGGAGLNNKKTLDFFTSLQSLRKGRCYDLVMVEIQNYRNKRPWIKVYAFLYNNWKYIVAVGSTFGGFIGIITALMRLKGAH</sequence>
<evidence type="ECO:0000313" key="2">
    <source>
        <dbReference type="EMBL" id="CAD6252869.1"/>
    </source>
</evidence>
<proteinExistence type="predicted"/>
<comment type="caution">
    <text evidence="2">The sequence shown here is derived from an EMBL/GenBank/DDBJ whole genome shotgun (WGS) entry which is preliminary data.</text>
</comment>
<protein>
    <submittedName>
        <fullName evidence="2">Uncharacterized protein</fullName>
    </submittedName>
</protein>
<feature type="transmembrane region" description="Helical" evidence="1">
    <location>
        <begin position="620"/>
        <end position="639"/>
    </location>
</feature>
<dbReference type="Proteomes" id="UP000604825">
    <property type="component" value="Unassembled WGS sequence"/>
</dbReference>
<dbReference type="AlphaFoldDB" id="A0A811Q6L6"/>
<reference evidence="2" key="1">
    <citation type="submission" date="2020-10" db="EMBL/GenBank/DDBJ databases">
        <authorList>
            <person name="Han B."/>
            <person name="Lu T."/>
            <person name="Zhao Q."/>
            <person name="Huang X."/>
            <person name="Zhao Y."/>
        </authorList>
    </citation>
    <scope>NUCLEOTIDE SEQUENCE</scope>
</reference>
<organism evidence="2 3">
    <name type="scientific">Miscanthus lutarioriparius</name>
    <dbReference type="NCBI Taxonomy" id="422564"/>
    <lineage>
        <taxon>Eukaryota</taxon>
        <taxon>Viridiplantae</taxon>
        <taxon>Streptophyta</taxon>
        <taxon>Embryophyta</taxon>
        <taxon>Tracheophyta</taxon>
        <taxon>Spermatophyta</taxon>
        <taxon>Magnoliopsida</taxon>
        <taxon>Liliopsida</taxon>
        <taxon>Poales</taxon>
        <taxon>Poaceae</taxon>
        <taxon>PACMAD clade</taxon>
        <taxon>Panicoideae</taxon>
        <taxon>Andropogonodae</taxon>
        <taxon>Andropogoneae</taxon>
        <taxon>Saccharinae</taxon>
        <taxon>Miscanthus</taxon>
    </lineage>
</organism>
<gene>
    <name evidence="2" type="ORF">NCGR_LOCUS36516</name>
</gene>
<evidence type="ECO:0000313" key="3">
    <source>
        <dbReference type="Proteomes" id="UP000604825"/>
    </source>
</evidence>